<evidence type="ECO:0000313" key="2">
    <source>
        <dbReference type="Proteomes" id="UP001501072"/>
    </source>
</evidence>
<reference evidence="2" key="1">
    <citation type="journal article" date="2019" name="Int. J. Syst. Evol. Microbiol.">
        <title>The Global Catalogue of Microorganisms (GCM) 10K type strain sequencing project: providing services to taxonomists for standard genome sequencing and annotation.</title>
        <authorList>
            <consortium name="The Broad Institute Genomics Platform"/>
            <consortium name="The Broad Institute Genome Sequencing Center for Infectious Disease"/>
            <person name="Wu L."/>
            <person name="Ma J."/>
        </authorList>
    </citation>
    <scope>NUCLEOTIDE SEQUENCE [LARGE SCALE GENOMIC DNA]</scope>
    <source>
        <strain evidence="2">JCM 11269</strain>
    </source>
</reference>
<gene>
    <name evidence="1" type="ORF">GCM10009564_38230</name>
</gene>
<dbReference type="EMBL" id="BAAAHU010000042">
    <property type="protein sequence ID" value="GAA1012977.1"/>
    <property type="molecule type" value="Genomic_DNA"/>
</dbReference>
<protein>
    <recommendedName>
        <fullName evidence="3">Transposase</fullName>
    </recommendedName>
</protein>
<organism evidence="1 2">
    <name type="scientific">Streptomyces thermogriseus</name>
    <dbReference type="NCBI Taxonomy" id="75292"/>
    <lineage>
        <taxon>Bacteria</taxon>
        <taxon>Bacillati</taxon>
        <taxon>Actinomycetota</taxon>
        <taxon>Actinomycetes</taxon>
        <taxon>Kitasatosporales</taxon>
        <taxon>Streptomycetaceae</taxon>
        <taxon>Streptomyces</taxon>
    </lineage>
</organism>
<name>A0ABP4DKC2_9ACTN</name>
<proteinExistence type="predicted"/>
<comment type="caution">
    <text evidence="1">The sequence shown here is derived from an EMBL/GenBank/DDBJ whole genome shotgun (WGS) entry which is preliminary data.</text>
</comment>
<evidence type="ECO:0000313" key="1">
    <source>
        <dbReference type="EMBL" id="GAA1012977.1"/>
    </source>
</evidence>
<sequence>MCGETLVHLVRMVMAARSRLAALPETAWRSALGAKGPAYRTVWRILDGAQ</sequence>
<evidence type="ECO:0008006" key="3">
    <source>
        <dbReference type="Google" id="ProtNLM"/>
    </source>
</evidence>
<keyword evidence="2" id="KW-1185">Reference proteome</keyword>
<dbReference type="Proteomes" id="UP001501072">
    <property type="component" value="Unassembled WGS sequence"/>
</dbReference>
<accession>A0ABP4DKC2</accession>
<dbReference type="RefSeq" id="WP_160161933.1">
    <property type="nucleotide sequence ID" value="NZ_BAAAHU010000042.1"/>
</dbReference>